<keyword evidence="8" id="KW-1185">Reference proteome</keyword>
<dbReference type="GO" id="GO:0016020">
    <property type="term" value="C:membrane"/>
    <property type="evidence" value="ECO:0007669"/>
    <property type="project" value="UniProtKB-SubCell"/>
</dbReference>
<reference evidence="7 8" key="1">
    <citation type="journal article" date="2023" name="Arcadia Sci">
        <title>De novo assembly of a long-read Amblyomma americanum tick genome.</title>
        <authorList>
            <person name="Chou S."/>
            <person name="Poskanzer K.E."/>
            <person name="Rollins M."/>
            <person name="Thuy-Boun P.S."/>
        </authorList>
    </citation>
    <scope>NUCLEOTIDE SEQUENCE [LARGE SCALE GENOMIC DNA]</scope>
    <source>
        <strain evidence="7">F_SG_1</strain>
        <tissue evidence="7">Salivary glands</tissue>
    </source>
</reference>
<name>A0AAQ4EM02_AMBAM</name>
<dbReference type="Pfam" id="PF00083">
    <property type="entry name" value="Sugar_tr"/>
    <property type="match status" value="1"/>
</dbReference>
<protein>
    <submittedName>
        <fullName evidence="7">Uncharacterized protein</fullName>
    </submittedName>
</protein>
<dbReference type="EMBL" id="JARKHS020014134">
    <property type="protein sequence ID" value="KAK8775453.1"/>
    <property type="molecule type" value="Genomic_DNA"/>
</dbReference>
<evidence type="ECO:0000256" key="2">
    <source>
        <dbReference type="ARBA" id="ARBA00022692"/>
    </source>
</evidence>
<dbReference type="Proteomes" id="UP001321473">
    <property type="component" value="Unassembled WGS sequence"/>
</dbReference>
<comment type="subcellular location">
    <subcellularLocation>
        <location evidence="1">Membrane</location>
    </subcellularLocation>
</comment>
<feature type="transmembrane region" description="Helical" evidence="5">
    <location>
        <begin position="48"/>
        <end position="67"/>
    </location>
</feature>
<feature type="transmembrane region" description="Helical" evidence="5">
    <location>
        <begin position="12"/>
        <end position="36"/>
    </location>
</feature>
<evidence type="ECO:0000313" key="8">
    <source>
        <dbReference type="Proteomes" id="UP001321473"/>
    </source>
</evidence>
<keyword evidence="2 5" id="KW-0812">Transmembrane</keyword>
<dbReference type="GO" id="GO:0022857">
    <property type="term" value="F:transmembrane transporter activity"/>
    <property type="evidence" value="ECO:0007669"/>
    <property type="project" value="InterPro"/>
</dbReference>
<sequence>MPSDEGEVSWSAVYSVNLVVLSYSVGLCHVPALFTAELCSGSRWLRHLGAPIAWATRWLLVFLLVQFNDPVVALMRRKHAHLVAAAALAVLICALAFLLPETEGQTLNDIERAG</sequence>
<accession>A0AAQ4EM02</accession>
<keyword evidence="4 5" id="KW-0472">Membrane</keyword>
<reference evidence="7" key="3">
    <citation type="submission" date="2024-02" db="EMBL/GenBank/DDBJ databases">
        <authorList>
            <person name="Mcdaniel E.A."/>
            <person name="Celebi F.M."/>
            <person name="Reiter T."/>
            <person name="Weiss E.C."/>
            <person name="Chou S."/>
        </authorList>
    </citation>
    <scope>NUCLEOTIDE SEQUENCE</scope>
    <source>
        <strain evidence="7">F_SG_1</strain>
        <tissue evidence="7">Salivary glands</tissue>
    </source>
</reference>
<gene>
    <name evidence="6" type="ORF">V5799_012031</name>
    <name evidence="7" type="ORF">V5799_031208</name>
</gene>
<dbReference type="EMBL" id="JARKHS020016919">
    <property type="protein sequence ID" value="KAK8773437.1"/>
    <property type="molecule type" value="Genomic_DNA"/>
</dbReference>
<proteinExistence type="predicted"/>
<keyword evidence="3 5" id="KW-1133">Transmembrane helix</keyword>
<evidence type="ECO:0000256" key="1">
    <source>
        <dbReference type="ARBA" id="ARBA00004370"/>
    </source>
</evidence>
<evidence type="ECO:0000313" key="7">
    <source>
        <dbReference type="EMBL" id="KAK8775453.1"/>
    </source>
</evidence>
<dbReference type="Gene3D" id="1.20.1250.20">
    <property type="entry name" value="MFS general substrate transporter like domains"/>
    <property type="match status" value="1"/>
</dbReference>
<evidence type="ECO:0000256" key="5">
    <source>
        <dbReference type="SAM" id="Phobius"/>
    </source>
</evidence>
<dbReference type="InterPro" id="IPR005828">
    <property type="entry name" value="MFS_sugar_transport-like"/>
</dbReference>
<evidence type="ECO:0000256" key="4">
    <source>
        <dbReference type="ARBA" id="ARBA00023136"/>
    </source>
</evidence>
<reference evidence="7" key="2">
    <citation type="submission" date="2023-03" db="EMBL/GenBank/DDBJ databases">
        <authorList>
            <person name="Thuy-Boun P."/>
        </authorList>
    </citation>
    <scope>NUCLEOTIDE SEQUENCE</scope>
    <source>
        <strain evidence="7">F_SG_1</strain>
        <tissue evidence="7">Salivary glands</tissue>
    </source>
</reference>
<evidence type="ECO:0000256" key="3">
    <source>
        <dbReference type="ARBA" id="ARBA00022989"/>
    </source>
</evidence>
<dbReference type="AlphaFoldDB" id="A0AAQ4EM02"/>
<feature type="transmembrane region" description="Helical" evidence="5">
    <location>
        <begin position="79"/>
        <end position="99"/>
    </location>
</feature>
<evidence type="ECO:0000313" key="6">
    <source>
        <dbReference type="EMBL" id="KAK8773437.1"/>
    </source>
</evidence>
<comment type="caution">
    <text evidence="7">The sequence shown here is derived from an EMBL/GenBank/DDBJ whole genome shotgun (WGS) entry which is preliminary data.</text>
</comment>
<organism evidence="7 8">
    <name type="scientific">Amblyomma americanum</name>
    <name type="common">Lone star tick</name>
    <dbReference type="NCBI Taxonomy" id="6943"/>
    <lineage>
        <taxon>Eukaryota</taxon>
        <taxon>Metazoa</taxon>
        <taxon>Ecdysozoa</taxon>
        <taxon>Arthropoda</taxon>
        <taxon>Chelicerata</taxon>
        <taxon>Arachnida</taxon>
        <taxon>Acari</taxon>
        <taxon>Parasitiformes</taxon>
        <taxon>Ixodida</taxon>
        <taxon>Ixodoidea</taxon>
        <taxon>Ixodidae</taxon>
        <taxon>Amblyomminae</taxon>
        <taxon>Amblyomma</taxon>
    </lineage>
</organism>
<dbReference type="InterPro" id="IPR036259">
    <property type="entry name" value="MFS_trans_sf"/>
</dbReference>